<feature type="compositionally biased region" description="Acidic residues" evidence="2">
    <location>
        <begin position="380"/>
        <end position="395"/>
    </location>
</feature>
<evidence type="ECO:0000256" key="2">
    <source>
        <dbReference type="SAM" id="MobiDB-lite"/>
    </source>
</evidence>
<dbReference type="AlphaFoldDB" id="A0A1T4SUA6"/>
<evidence type="ECO:0000256" key="1">
    <source>
        <dbReference type="SAM" id="Coils"/>
    </source>
</evidence>
<sequence length="445" mass="48454">MLKDNSKQTHETAADTETAQGQIRGRKRKADVTQQAIDKLNEQERQRLADLRNRVHELGRRTTGQVFDFGAYLEEAAELLPEKAFEGWVKRECEISTRHARNLRAVHRALGERQDECIDYNIPPSVLFKIAAADAKIIDTVIAAYGKGRRLKVREVAEMVAGDAGTDGEPLAPELRGGAKGLKALAAAKAARQQKSFEAGLQFIRTTFEEALEAAGQKRLSKKDLWTALELPGRLCHRELTELLCDIDAETISGTVSHSHHDLPEGPWTELHDLLGKLGSREHWPDAATLKAWAEDRLLPLLAFALDGTPIEPRAPEANADADAVYADAEEEDVADDEADDALENAEAEVVAADVGLEPGYAEKFSAADQIDAAAPAEDTSLDPLDDPTASDDDEHDRVAASDEASAAEALRTTSLAGLRPNRRASLTPPPMPTEMVRPQPGPAR</sequence>
<dbReference type="Proteomes" id="UP000190135">
    <property type="component" value="Unassembled WGS sequence"/>
</dbReference>
<feature type="region of interest" description="Disordered" evidence="2">
    <location>
        <begin position="1"/>
        <end position="31"/>
    </location>
</feature>
<dbReference type="OrthoDB" id="7908510at2"/>
<proteinExistence type="predicted"/>
<organism evidence="3 4">
    <name type="scientific">Consotaella salsifontis</name>
    <dbReference type="NCBI Taxonomy" id="1365950"/>
    <lineage>
        <taxon>Bacteria</taxon>
        <taxon>Pseudomonadati</taxon>
        <taxon>Pseudomonadota</taxon>
        <taxon>Alphaproteobacteria</taxon>
        <taxon>Hyphomicrobiales</taxon>
        <taxon>Aurantimonadaceae</taxon>
        <taxon>Consotaella</taxon>
    </lineage>
</organism>
<feature type="compositionally biased region" description="Basic and acidic residues" evidence="2">
    <location>
        <begin position="1"/>
        <end position="13"/>
    </location>
</feature>
<gene>
    <name evidence="3" type="ORF">SAMN05428963_11453</name>
</gene>
<protein>
    <submittedName>
        <fullName evidence="3">Uncharacterized protein</fullName>
    </submittedName>
</protein>
<dbReference type="RefSeq" id="WP_078709677.1">
    <property type="nucleotide sequence ID" value="NZ_FUXL01000014.1"/>
</dbReference>
<keyword evidence="1" id="KW-0175">Coiled coil</keyword>
<feature type="region of interest" description="Disordered" evidence="2">
    <location>
        <begin position="375"/>
        <end position="445"/>
    </location>
</feature>
<feature type="coiled-coil region" evidence="1">
    <location>
        <begin position="34"/>
        <end position="61"/>
    </location>
</feature>
<accession>A0A1T4SUA6</accession>
<evidence type="ECO:0000313" key="4">
    <source>
        <dbReference type="Proteomes" id="UP000190135"/>
    </source>
</evidence>
<reference evidence="3 4" key="1">
    <citation type="submission" date="2017-02" db="EMBL/GenBank/DDBJ databases">
        <authorList>
            <person name="Peterson S.W."/>
        </authorList>
    </citation>
    <scope>NUCLEOTIDE SEQUENCE [LARGE SCALE GENOMIC DNA]</scope>
    <source>
        <strain evidence="3 4">USBA 369</strain>
    </source>
</reference>
<dbReference type="STRING" id="1365950.SAMN05428963_11453"/>
<dbReference type="EMBL" id="FUXL01000014">
    <property type="protein sequence ID" value="SKA31753.1"/>
    <property type="molecule type" value="Genomic_DNA"/>
</dbReference>
<evidence type="ECO:0000313" key="3">
    <source>
        <dbReference type="EMBL" id="SKA31753.1"/>
    </source>
</evidence>
<keyword evidence="4" id="KW-1185">Reference proteome</keyword>
<name>A0A1T4SUA6_9HYPH</name>